<dbReference type="PANTHER" id="PTHR44936">
    <property type="entry name" value="SENSOR PROTEIN CREC"/>
    <property type="match status" value="1"/>
</dbReference>
<evidence type="ECO:0000256" key="2">
    <source>
        <dbReference type="ARBA" id="ARBA00004651"/>
    </source>
</evidence>
<evidence type="ECO:0000256" key="9">
    <source>
        <dbReference type="SAM" id="Phobius"/>
    </source>
</evidence>
<dbReference type="AlphaFoldDB" id="A0A0K6HNW8"/>
<keyword evidence="9" id="KW-0812">Transmembrane</keyword>
<evidence type="ECO:0000313" key="11">
    <source>
        <dbReference type="EMBL" id="CUA92503.1"/>
    </source>
</evidence>
<dbReference type="InterPro" id="IPR003594">
    <property type="entry name" value="HATPase_dom"/>
</dbReference>
<dbReference type="InterPro" id="IPR005467">
    <property type="entry name" value="His_kinase_dom"/>
</dbReference>
<dbReference type="Pfam" id="PF00512">
    <property type="entry name" value="HisKA"/>
    <property type="match status" value="1"/>
</dbReference>
<gene>
    <name evidence="11" type="ORF">Ga0061067_101577</name>
</gene>
<dbReference type="PROSITE" id="PS50109">
    <property type="entry name" value="HIS_KIN"/>
    <property type="match status" value="1"/>
</dbReference>
<dbReference type="SMART" id="SM00387">
    <property type="entry name" value="HATPase_c"/>
    <property type="match status" value="1"/>
</dbReference>
<accession>A0A0K6HNW8</accession>
<evidence type="ECO:0000256" key="7">
    <source>
        <dbReference type="ARBA" id="ARBA00022777"/>
    </source>
</evidence>
<organism evidence="11 12">
    <name type="scientific">Pannonibacter indicus</name>
    <dbReference type="NCBI Taxonomy" id="466044"/>
    <lineage>
        <taxon>Bacteria</taxon>
        <taxon>Pseudomonadati</taxon>
        <taxon>Pseudomonadota</taxon>
        <taxon>Alphaproteobacteria</taxon>
        <taxon>Hyphomicrobiales</taxon>
        <taxon>Stappiaceae</taxon>
        <taxon>Pannonibacter</taxon>
    </lineage>
</organism>
<dbReference type="Proteomes" id="UP000183900">
    <property type="component" value="Unassembled WGS sequence"/>
</dbReference>
<feature type="domain" description="Histidine kinase" evidence="10">
    <location>
        <begin position="269"/>
        <end position="475"/>
    </location>
</feature>
<evidence type="ECO:0000256" key="1">
    <source>
        <dbReference type="ARBA" id="ARBA00000085"/>
    </source>
</evidence>
<dbReference type="EMBL" id="CYHE01000001">
    <property type="protein sequence ID" value="CUA92503.1"/>
    <property type="molecule type" value="Genomic_DNA"/>
</dbReference>
<evidence type="ECO:0000256" key="8">
    <source>
        <dbReference type="ARBA" id="ARBA00023012"/>
    </source>
</evidence>
<keyword evidence="5" id="KW-0597">Phosphoprotein</keyword>
<dbReference type="InterPro" id="IPR036890">
    <property type="entry name" value="HATPase_C_sf"/>
</dbReference>
<keyword evidence="9" id="KW-0472">Membrane</keyword>
<dbReference type="GO" id="GO:0000155">
    <property type="term" value="F:phosphorelay sensor kinase activity"/>
    <property type="evidence" value="ECO:0007669"/>
    <property type="project" value="InterPro"/>
</dbReference>
<dbReference type="InterPro" id="IPR050980">
    <property type="entry name" value="2C_sensor_his_kinase"/>
</dbReference>
<reference evidence="12" key="1">
    <citation type="submission" date="2015-08" db="EMBL/GenBank/DDBJ databases">
        <authorList>
            <person name="Varghese N."/>
        </authorList>
    </citation>
    <scope>NUCLEOTIDE SEQUENCE [LARGE SCALE GENOMIC DNA]</scope>
    <source>
        <strain evidence="12">DSM 23407</strain>
    </source>
</reference>
<evidence type="ECO:0000256" key="3">
    <source>
        <dbReference type="ARBA" id="ARBA00012438"/>
    </source>
</evidence>
<keyword evidence="9" id="KW-1133">Transmembrane helix</keyword>
<keyword evidence="8" id="KW-0902">Two-component regulatory system</keyword>
<dbReference type="SMART" id="SM00388">
    <property type="entry name" value="HisKA"/>
    <property type="match status" value="1"/>
</dbReference>
<keyword evidence="4" id="KW-1003">Cell membrane</keyword>
<keyword evidence="7 11" id="KW-0418">Kinase</keyword>
<dbReference type="EC" id="2.7.13.3" evidence="3"/>
<dbReference type="CDD" id="cd00082">
    <property type="entry name" value="HisKA"/>
    <property type="match status" value="1"/>
</dbReference>
<keyword evidence="12" id="KW-1185">Reference proteome</keyword>
<evidence type="ECO:0000256" key="4">
    <source>
        <dbReference type="ARBA" id="ARBA00022475"/>
    </source>
</evidence>
<dbReference type="SUPFAM" id="SSF55874">
    <property type="entry name" value="ATPase domain of HSP90 chaperone/DNA topoisomerase II/histidine kinase"/>
    <property type="match status" value="1"/>
</dbReference>
<dbReference type="SUPFAM" id="SSF47384">
    <property type="entry name" value="Homodimeric domain of signal transducing histidine kinase"/>
    <property type="match status" value="1"/>
</dbReference>
<dbReference type="Pfam" id="PF02518">
    <property type="entry name" value="HATPase_c"/>
    <property type="match status" value="1"/>
</dbReference>
<feature type="transmembrane region" description="Helical" evidence="9">
    <location>
        <begin position="177"/>
        <end position="196"/>
    </location>
</feature>
<dbReference type="Gene3D" id="3.30.565.10">
    <property type="entry name" value="Histidine kinase-like ATPase, C-terminal domain"/>
    <property type="match status" value="1"/>
</dbReference>
<dbReference type="RefSeq" id="WP_055454268.1">
    <property type="nucleotide sequence ID" value="NZ_CYHE01000001.1"/>
</dbReference>
<dbReference type="GO" id="GO:0005886">
    <property type="term" value="C:plasma membrane"/>
    <property type="evidence" value="ECO:0007669"/>
    <property type="project" value="UniProtKB-SubCell"/>
</dbReference>
<evidence type="ECO:0000313" key="12">
    <source>
        <dbReference type="Proteomes" id="UP000183900"/>
    </source>
</evidence>
<evidence type="ECO:0000256" key="5">
    <source>
        <dbReference type="ARBA" id="ARBA00022553"/>
    </source>
</evidence>
<dbReference type="Gene3D" id="1.10.287.130">
    <property type="match status" value="1"/>
</dbReference>
<sequence>MTTPLRSKLPLSVTLPLFVAIAMFVVAVGTTQIGVMVLRSSNETGLRDQALVFLDAVAGHIAAEIKEKDAEDTVGAQLAASLTFRTALLEQGMAARWTGRTGIVRTAVLTETDEDLLKQALGEAQTLGPEGVSLTSVPDRQVLLIARSYPLEDRRLYLAATFDTTPLEDAASMATSVALGIDILVAIIAALATYAVTHRALMPLDRFIERLADQETGAAGAARWRRGDELRQLEAALALREQSEAQRVSMLEQMAQQERDGLLARMAASIAHEVRNPLAGLKNGISTLRRFGEREEVRKETLDFLENGLDSIGRVVDVTLSTYRRRSGAKLLSARDIQDLELLIAPEARRAGVILAWELDETAEVMTDADALRQILINLMLNAVRASPPGGTITVGLSQDEAAHTVVLRVSDEGPGMPPELVAAIISGQVDDVPVERSIGIWVVSNLVARIGADLSIRSKEGAGTTVQLTLTSEPENGSAAK</sequence>
<name>A0A0K6HNW8_9HYPH</name>
<keyword evidence="6" id="KW-0808">Transferase</keyword>
<proteinExistence type="predicted"/>
<evidence type="ECO:0000256" key="6">
    <source>
        <dbReference type="ARBA" id="ARBA00022679"/>
    </source>
</evidence>
<dbReference type="PANTHER" id="PTHR44936:SF9">
    <property type="entry name" value="SENSOR PROTEIN CREC"/>
    <property type="match status" value="1"/>
</dbReference>
<dbReference type="InterPro" id="IPR003661">
    <property type="entry name" value="HisK_dim/P_dom"/>
</dbReference>
<evidence type="ECO:0000259" key="10">
    <source>
        <dbReference type="PROSITE" id="PS50109"/>
    </source>
</evidence>
<dbReference type="InterPro" id="IPR036097">
    <property type="entry name" value="HisK_dim/P_sf"/>
</dbReference>
<comment type="catalytic activity">
    <reaction evidence="1">
        <text>ATP + protein L-histidine = ADP + protein N-phospho-L-histidine.</text>
        <dbReference type="EC" id="2.7.13.3"/>
    </reaction>
</comment>
<feature type="transmembrane region" description="Helical" evidence="9">
    <location>
        <begin position="15"/>
        <end position="38"/>
    </location>
</feature>
<comment type="subcellular location">
    <subcellularLocation>
        <location evidence="2">Cell membrane</location>
        <topology evidence="2">Multi-pass membrane protein</topology>
    </subcellularLocation>
</comment>
<protein>
    <recommendedName>
        <fullName evidence="3">histidine kinase</fullName>
        <ecNumber evidence="3">2.7.13.3</ecNumber>
    </recommendedName>
</protein>